<comment type="caution">
    <text evidence="3">The sequence shown here is derived from an EMBL/GenBank/DDBJ whole genome shotgun (WGS) entry which is preliminary data.</text>
</comment>
<evidence type="ECO:0000256" key="1">
    <source>
        <dbReference type="SAM" id="MobiDB-lite"/>
    </source>
</evidence>
<organism evidence="3 4">
    <name type="scientific">Galdieria partita</name>
    <dbReference type="NCBI Taxonomy" id="83374"/>
    <lineage>
        <taxon>Eukaryota</taxon>
        <taxon>Rhodophyta</taxon>
        <taxon>Bangiophyceae</taxon>
        <taxon>Galdieriales</taxon>
        <taxon>Galdieriaceae</taxon>
        <taxon>Galdieria</taxon>
    </lineage>
</organism>
<dbReference type="Pfam" id="PF09743">
    <property type="entry name" value="E3_UFM1_ligase"/>
    <property type="match status" value="1"/>
</dbReference>
<sequence>MNSTVEALRRQLQQVQLGKVKKSLSERNCIELVSKLVERGLVQVLYTQDGREYVTFERLQEEILEELKLHGGRLNLVDLISLLGVDLPYIESAIEKILSKDDTLRLEQGVLFSEGYFASVAQEIEELLQTMNFTTIADLSSRFDLRMDTMKEIVHKYLETVIHGKVEKNTIYNTGYVRQLEATVFGRLKGACLPVSLYQLAKRIQSGVDWIREKTDVWCRQRKLEGFLYGNGENTLFVPNIFDRKRLQIVEENYLHNRYIDYRFLKLFYVQEPQKYCQEHFAHSFLLSSCAVHPDMVSFVESSSLDAIRNGQWLDWNLLLPTHWKREDNRILFSLTSELKHFCIEEPSEQLNVLRTRGEDTNESSLGLMIRWRWIFSIQLIRRFYICFYDWSMKQARNSFNQENLQISDESFKPNAETQVQQNKKKKKGKAKRESLPHSPNNETIVPKLTFSLEQCLDSLRQYPELEQTLEFDALGNTSEEDILRILVEDIFSRALEEIQRDVIREAREQLLLETKMKDERLRSELVKLLQRLHFYSRNLKQFADEVIREEERDVVEQIDSYICRNLGTEVLEVAVTYLGFTLGIRFEGQIVSSKEWRTVLEKLPPYMQESVKQLQAIFRNESKQNKTELFRSIGWLQEYCDRFKNSEVPVVKSLSLQEMERLRQDEFQEIKTTLEDATEAPDVLSKCLKMLLVTYCDVFLIFPGKSIPKLVKIVEARLQSSTRSELQRVFLRLHEIAVDSLKTRTIKNTSEQQTQSDVNAEEVMSVIKEIKCLLRDEQYRKE</sequence>
<dbReference type="GO" id="GO:0005789">
    <property type="term" value="C:endoplasmic reticulum membrane"/>
    <property type="evidence" value="ECO:0007669"/>
    <property type="project" value="TreeGrafter"/>
</dbReference>
<keyword evidence="4" id="KW-1185">Reference proteome</keyword>
<feature type="region of interest" description="Disordered" evidence="1">
    <location>
        <begin position="411"/>
        <end position="443"/>
    </location>
</feature>
<evidence type="ECO:0000313" key="3">
    <source>
        <dbReference type="EMBL" id="GJQ09556.1"/>
    </source>
</evidence>
<name>A0A9C7PTG8_9RHOD</name>
<reference evidence="3" key="2">
    <citation type="submission" date="2022-01" db="EMBL/GenBank/DDBJ databases">
        <authorList>
            <person name="Hirooka S."/>
            <person name="Miyagishima S.Y."/>
        </authorList>
    </citation>
    <scope>NUCLEOTIDE SEQUENCE</scope>
    <source>
        <strain evidence="3">NBRC 102759</strain>
    </source>
</reference>
<dbReference type="PANTHER" id="PTHR31057:SF0">
    <property type="entry name" value="E3 UFM1-PROTEIN LIGASE 1"/>
    <property type="match status" value="1"/>
</dbReference>
<feature type="domain" description="E3 UFM1-protein ligase 1-like N-terminal" evidence="2">
    <location>
        <begin position="5"/>
        <end position="277"/>
    </location>
</feature>
<dbReference type="GO" id="GO:0034976">
    <property type="term" value="P:response to endoplasmic reticulum stress"/>
    <property type="evidence" value="ECO:0007669"/>
    <property type="project" value="TreeGrafter"/>
</dbReference>
<dbReference type="PANTHER" id="PTHR31057">
    <property type="entry name" value="E3 UFM1-PROTEIN LIGASE 1"/>
    <property type="match status" value="1"/>
</dbReference>
<evidence type="ECO:0000313" key="4">
    <source>
        <dbReference type="Proteomes" id="UP001061958"/>
    </source>
</evidence>
<proteinExistence type="predicted"/>
<dbReference type="InterPro" id="IPR018611">
    <property type="entry name" value="Ufl1"/>
</dbReference>
<dbReference type="GO" id="GO:1990592">
    <property type="term" value="P:protein K69-linked ufmylation"/>
    <property type="evidence" value="ECO:0007669"/>
    <property type="project" value="TreeGrafter"/>
</dbReference>
<dbReference type="GO" id="GO:0032434">
    <property type="term" value="P:regulation of proteasomal ubiquitin-dependent protein catabolic process"/>
    <property type="evidence" value="ECO:0007669"/>
    <property type="project" value="TreeGrafter"/>
</dbReference>
<protein>
    <recommendedName>
        <fullName evidence="2">E3 UFM1-protein ligase 1-like N-terminal domain-containing protein</fullName>
    </recommendedName>
</protein>
<accession>A0A9C7PTG8</accession>
<dbReference type="GO" id="GO:0061666">
    <property type="term" value="F:UFM1 ligase activity"/>
    <property type="evidence" value="ECO:0007669"/>
    <property type="project" value="InterPro"/>
</dbReference>
<gene>
    <name evidence="3" type="ORF">GpartN1_g1347.t1</name>
</gene>
<dbReference type="Proteomes" id="UP001061958">
    <property type="component" value="Unassembled WGS sequence"/>
</dbReference>
<dbReference type="InterPro" id="IPR056579">
    <property type="entry name" value="Ufl1_N"/>
</dbReference>
<dbReference type="OrthoDB" id="4699at2759"/>
<dbReference type="EMBL" id="BQMJ01000009">
    <property type="protein sequence ID" value="GJQ09556.1"/>
    <property type="molecule type" value="Genomic_DNA"/>
</dbReference>
<reference evidence="3" key="1">
    <citation type="journal article" date="2022" name="Proc. Natl. Acad. Sci. U.S.A.">
        <title>Life cycle and functional genomics of the unicellular red alga Galdieria for elucidating algal and plant evolution and industrial use.</title>
        <authorList>
            <person name="Hirooka S."/>
            <person name="Itabashi T."/>
            <person name="Ichinose T.M."/>
            <person name="Onuma R."/>
            <person name="Fujiwara T."/>
            <person name="Yamashita S."/>
            <person name="Jong L.W."/>
            <person name="Tomita R."/>
            <person name="Iwane A.H."/>
            <person name="Miyagishima S.Y."/>
        </authorList>
    </citation>
    <scope>NUCLEOTIDE SEQUENCE</scope>
    <source>
        <strain evidence="3">NBRC 102759</strain>
    </source>
</reference>
<dbReference type="AlphaFoldDB" id="A0A9C7PTG8"/>
<evidence type="ECO:0000259" key="2">
    <source>
        <dbReference type="Pfam" id="PF09743"/>
    </source>
</evidence>